<dbReference type="InterPro" id="IPR002220">
    <property type="entry name" value="DapA-like"/>
</dbReference>
<dbReference type="InterPro" id="IPR020625">
    <property type="entry name" value="Schiff_base-form_aldolases_AS"/>
</dbReference>
<dbReference type="Proteomes" id="UP000716004">
    <property type="component" value="Unassembled WGS sequence"/>
</dbReference>
<protein>
    <submittedName>
        <fullName evidence="5">Dihydrodipicolinate synthase family protein</fullName>
    </submittedName>
</protein>
<comment type="caution">
    <text evidence="5">The sequence shown here is derived from an EMBL/GenBank/DDBJ whole genome shotgun (WGS) entry which is preliminary data.</text>
</comment>
<feature type="binding site" evidence="4">
    <location>
        <position position="206"/>
    </location>
    <ligand>
        <name>pyruvate</name>
        <dbReference type="ChEBI" id="CHEBI:15361"/>
    </ligand>
</feature>
<evidence type="ECO:0000256" key="3">
    <source>
        <dbReference type="PIRSR" id="PIRSR001365-1"/>
    </source>
</evidence>
<dbReference type="Gene3D" id="3.20.20.70">
    <property type="entry name" value="Aldolase class I"/>
    <property type="match status" value="1"/>
</dbReference>
<dbReference type="PRINTS" id="PR00146">
    <property type="entry name" value="DHPICSNTHASE"/>
</dbReference>
<sequence length="301" mass="33172">MEFKIEGIWSPMPTPLDRYGKVDIPKIGAVVDYLIEGGIDGLFPLGTTGEFAMLDREERRTVIREVVESAGKRVPVLAGISDPSLENIIEFARDASAAGADGLVATPPYYYSVGDEGIVNHYRNIHEHVELPLLIYNIPEWTHNPVSPTALKELADEDIVAGMKYTENNLFNLLRYIDVAGDRIAIFTGSDAMALTCLEFGGRGAVVSMSNVWPAKAASIFDHYREGRIDEARKAQKELLPVIEAVGIGHFPAGLKEAMAQVGMNVGGVKKPLEQASRKERNDIRRLLEKTGLSLNRRLRT</sequence>
<dbReference type="AlphaFoldDB" id="A0A8J8CB22"/>
<feature type="binding site" evidence="4">
    <location>
        <position position="48"/>
    </location>
    <ligand>
        <name>pyruvate</name>
        <dbReference type="ChEBI" id="CHEBI:15361"/>
    </ligand>
</feature>
<organism evidence="5 6">
    <name type="scientific">Candidatus Sysuiplasma superficiale</name>
    <dbReference type="NCBI Taxonomy" id="2823368"/>
    <lineage>
        <taxon>Archaea</taxon>
        <taxon>Methanobacteriati</taxon>
        <taxon>Thermoplasmatota</taxon>
        <taxon>Thermoplasmata</taxon>
        <taxon>Candidatus Sysuiplasmatales</taxon>
        <taxon>Candidatus Sysuiplasmataceae</taxon>
        <taxon>Candidatus Sysuiplasma</taxon>
    </lineage>
</organism>
<dbReference type="GO" id="GO:0008840">
    <property type="term" value="F:4-hydroxy-tetrahydrodipicolinate synthase activity"/>
    <property type="evidence" value="ECO:0007669"/>
    <property type="project" value="TreeGrafter"/>
</dbReference>
<keyword evidence="2" id="KW-0704">Schiff base</keyword>
<dbReference type="Pfam" id="PF00701">
    <property type="entry name" value="DHDPS"/>
    <property type="match status" value="1"/>
</dbReference>
<dbReference type="EMBL" id="JAGVSJ010000008">
    <property type="protein sequence ID" value="MBX8631709.1"/>
    <property type="molecule type" value="Genomic_DNA"/>
</dbReference>
<dbReference type="SUPFAM" id="SSF51569">
    <property type="entry name" value="Aldolase"/>
    <property type="match status" value="1"/>
</dbReference>
<dbReference type="PROSITE" id="PS00665">
    <property type="entry name" value="DHDPS_1"/>
    <property type="match status" value="1"/>
</dbReference>
<evidence type="ECO:0000313" key="5">
    <source>
        <dbReference type="EMBL" id="MBX8631709.1"/>
    </source>
</evidence>
<accession>A0A8J8CB22</accession>
<feature type="active site" description="Schiff-base intermediate with substrate" evidence="3">
    <location>
        <position position="164"/>
    </location>
</feature>
<reference evidence="5" key="1">
    <citation type="submission" date="2021-04" db="EMBL/GenBank/DDBJ databases">
        <title>Genomic insights into ecological role and evolution of a novel Thermoplasmata order Candidatus Sysuiplasmatales.</title>
        <authorList>
            <person name="Yuan Y."/>
        </authorList>
    </citation>
    <scope>NUCLEOTIDE SEQUENCE</scope>
    <source>
        <strain evidence="5">YP2-bin.285</strain>
    </source>
</reference>
<evidence type="ECO:0000256" key="2">
    <source>
        <dbReference type="ARBA" id="ARBA00023270"/>
    </source>
</evidence>
<dbReference type="PIRSF" id="PIRSF001365">
    <property type="entry name" value="DHDPS"/>
    <property type="match status" value="1"/>
</dbReference>
<dbReference type="GO" id="GO:0008675">
    <property type="term" value="F:2-dehydro-3-deoxy-phosphogluconate aldolase activity"/>
    <property type="evidence" value="ECO:0007669"/>
    <property type="project" value="UniProtKB-ARBA"/>
</dbReference>
<evidence type="ECO:0000256" key="1">
    <source>
        <dbReference type="ARBA" id="ARBA00023239"/>
    </source>
</evidence>
<proteinExistence type="predicted"/>
<dbReference type="SMART" id="SM01130">
    <property type="entry name" value="DHDPS"/>
    <property type="match status" value="1"/>
</dbReference>
<name>A0A8J8CB22_9ARCH</name>
<dbReference type="InterPro" id="IPR013785">
    <property type="entry name" value="Aldolase_TIM"/>
</dbReference>
<dbReference type="PANTHER" id="PTHR12128">
    <property type="entry name" value="DIHYDRODIPICOLINATE SYNTHASE"/>
    <property type="match status" value="1"/>
</dbReference>
<keyword evidence="1" id="KW-0456">Lyase</keyword>
<dbReference type="InterPro" id="IPR020624">
    <property type="entry name" value="Schiff_base-form_aldolases_CS"/>
</dbReference>
<evidence type="ECO:0000313" key="6">
    <source>
        <dbReference type="Proteomes" id="UP000716004"/>
    </source>
</evidence>
<gene>
    <name evidence="5" type="ORF">J9259_04210</name>
</gene>
<dbReference type="CDD" id="cd00408">
    <property type="entry name" value="DHDPS-like"/>
    <property type="match status" value="1"/>
</dbReference>
<feature type="active site" description="Proton donor/acceptor" evidence="3">
    <location>
        <position position="136"/>
    </location>
</feature>
<dbReference type="PANTHER" id="PTHR12128:SF66">
    <property type="entry name" value="4-HYDROXY-2-OXOGLUTARATE ALDOLASE, MITOCHONDRIAL"/>
    <property type="match status" value="1"/>
</dbReference>
<dbReference type="PROSITE" id="PS00666">
    <property type="entry name" value="DHDPS_2"/>
    <property type="match status" value="1"/>
</dbReference>
<dbReference type="GO" id="GO:0044281">
    <property type="term" value="P:small molecule metabolic process"/>
    <property type="evidence" value="ECO:0007669"/>
    <property type="project" value="UniProtKB-ARBA"/>
</dbReference>
<evidence type="ECO:0000256" key="4">
    <source>
        <dbReference type="PIRSR" id="PIRSR001365-2"/>
    </source>
</evidence>